<evidence type="ECO:0000256" key="4">
    <source>
        <dbReference type="ARBA" id="ARBA00023026"/>
    </source>
</evidence>
<dbReference type="Gene3D" id="2.180.10.10">
    <property type="entry name" value="RHS repeat-associated core"/>
    <property type="match status" value="1"/>
</dbReference>
<dbReference type="NCBIfam" id="TIGR03696">
    <property type="entry name" value="Rhs_assc_core"/>
    <property type="match status" value="1"/>
</dbReference>
<evidence type="ECO:0000259" key="5">
    <source>
        <dbReference type="Pfam" id="PF12256"/>
    </source>
</evidence>
<dbReference type="Gene3D" id="2.60.40.10">
    <property type="entry name" value="Immunoglobulins"/>
    <property type="match status" value="2"/>
</dbReference>
<comment type="caution">
    <text evidence="6">The sequence shown here is derived from an EMBL/GenBank/DDBJ whole genome shotgun (WGS) entry which is preliminary data.</text>
</comment>
<dbReference type="InterPro" id="IPR003284">
    <property type="entry name" value="Sal_SpvB"/>
</dbReference>
<accession>A0A0C1QT15</accession>
<dbReference type="InterPro" id="IPR013517">
    <property type="entry name" value="FG-GAP"/>
</dbReference>
<dbReference type="InterPro" id="IPR022045">
    <property type="entry name" value="TcdB_toxin_mid/N"/>
</dbReference>
<reference evidence="6 7" key="1">
    <citation type="submission" date="2014-12" db="EMBL/GenBank/DDBJ databases">
        <title>Draft Genome Sequence of Pseudoalteromonas luteoviolacea HI1.</title>
        <authorList>
            <person name="Asahina A.Y."/>
            <person name="Hadfield M.G."/>
        </authorList>
    </citation>
    <scope>NUCLEOTIDE SEQUENCE [LARGE SCALE GENOMIC DNA]</scope>
    <source>
        <strain evidence="6 7">HI1</strain>
    </source>
</reference>
<feature type="domain" description="Insecticide toxin TcdB middle/N-terminal" evidence="5">
    <location>
        <begin position="1424"/>
        <end position="1600"/>
    </location>
</feature>
<evidence type="ECO:0000313" key="7">
    <source>
        <dbReference type="Proteomes" id="UP000031327"/>
    </source>
</evidence>
<dbReference type="GO" id="GO:0005576">
    <property type="term" value="C:extracellular region"/>
    <property type="evidence" value="ECO:0007669"/>
    <property type="project" value="UniProtKB-SubCell"/>
</dbReference>
<proteinExistence type="predicted"/>
<dbReference type="InterPro" id="IPR050708">
    <property type="entry name" value="T6SS_VgrG/RHS"/>
</dbReference>
<dbReference type="Gene3D" id="2.130.10.130">
    <property type="entry name" value="Integrin alpha, N-terminal"/>
    <property type="match status" value="1"/>
</dbReference>
<evidence type="ECO:0000256" key="1">
    <source>
        <dbReference type="ARBA" id="ARBA00004613"/>
    </source>
</evidence>
<dbReference type="PANTHER" id="PTHR32305">
    <property type="match status" value="1"/>
</dbReference>
<keyword evidence="3" id="KW-0732">Signal</keyword>
<protein>
    <recommendedName>
        <fullName evidence="5">Insecticide toxin TcdB middle/N-terminal domain-containing protein</fullName>
    </recommendedName>
</protein>
<keyword evidence="2" id="KW-0964">Secreted</keyword>
<dbReference type="Proteomes" id="UP000031327">
    <property type="component" value="Unassembled WGS sequence"/>
</dbReference>
<dbReference type="InterPro" id="IPR028994">
    <property type="entry name" value="Integrin_alpha_N"/>
</dbReference>
<dbReference type="Pfam" id="PF12256">
    <property type="entry name" value="TcdB_toxin_midN"/>
    <property type="match status" value="1"/>
</dbReference>
<evidence type="ECO:0000313" key="6">
    <source>
        <dbReference type="EMBL" id="KID58107.1"/>
    </source>
</evidence>
<dbReference type="EMBL" id="JWIC01000004">
    <property type="protein sequence ID" value="KID58107.1"/>
    <property type="molecule type" value="Genomic_DNA"/>
</dbReference>
<keyword evidence="4" id="KW-0843">Virulence</keyword>
<evidence type="ECO:0000256" key="2">
    <source>
        <dbReference type="ARBA" id="ARBA00022525"/>
    </source>
</evidence>
<dbReference type="InterPro" id="IPR013783">
    <property type="entry name" value="Ig-like_fold"/>
</dbReference>
<gene>
    <name evidence="6" type="ORF">JF50_05100</name>
</gene>
<dbReference type="PANTHER" id="PTHR32305:SF15">
    <property type="entry name" value="PROTEIN RHSA-RELATED"/>
    <property type="match status" value="1"/>
</dbReference>
<sequence>MPLYFHSFFTLIIYFFTLFSFASIASEQRYTINEDTSLFIDISGELVTAGASQPIGMVNDVVRPKNGRLSLRNEYAFHTAELTYIPDKDYCGEDSFSLETSVPPEDIDAPISIPWQRTVKVTVVCMNELPRFGHNQLGNITMDQRTTRTVNFTLIDDDHAVSTIDVSAVSSSDINLIPLSRISFSGSGASRTMTIQPVAQYYGEATIRIRATDGGNGSTDKVFKVKVDYVPLPVPSSSSFSMNEDSTLEINVSNIDPTAMGAVENHIKPKHGTIRIQDPLSFTLADLFYTPKQNFCGTDSFSIRTYMPPVDADNLPYKAWEHDIEVEVKCINDPPVFSGFGLANLSMEQGTTKAINFSVADTDSGASAVRVSTVSSSNTALIPLSGIKLSGSGGSRTLEIVPSADGHGESTVTLRATDSSNASVYKSFKVTVNHVPGQIRKTRFVPIINENITIFVPYDGRPSQPGGFSNTASNGYYNISWQSVSGAQYYILEQLVDGVWQEVAGNITSSYYRVQQGSSERFRVSACNDYGCSQSADVIVYNMSESVSFSTQENTSVSIPWSSLGIPFSHAYSSINSVHNGSASILSNGIEFTPAHDFCGTSSFIVETHVNVDTPLAGIESVRVVVDVACVNSAPTIFWGNGITLKPNELQVYTVRVEDEDSPVSALQLTHDALSDSISFVQIHKEGNRFDLTIKADLLAVGSSSLVLTATDGDGGVENATIPITIDTSGESIEVDASLPSATLPDSEYDADLKGQAGVDGGAFTYQLPLHVAPGRNGMQPKLTLSYSSQSGIGNAGMGWSLSGTEGVARCSTNYSIDGYQKNVTYHNDKLCLNGSRLILTSGQYGEVGAIYQPERAPNILIEQFGGGVNSNSAYFVLTDSNGNEKRFGEVVNAREIHTGQAAPYQWLMNRTSDPFNNTIHYTYTELGDAQIGYQKVLSRIEYTGFGDTRGSRTVDFAWENPVGVAFLWGGKFATGAKLSSVTNSTPSKSQSYVLKYDQSQLQNIRLCDDALCTTELAKKSFDWVRAGVDEYVKGDDHPLVNLTNEYDLTLSSVPYSTSQDYDGDGIADLSYAFGGTSFIGTAKKSNDWVKSLPDYQSAIAVDGDRELPEVYWNIMNGAVMDYNRNGIPDFMYYNSQFIWQIAEYDPVTKTGKHLFDTGINGKCKTIYHLNILCYSHKADLNGDGYMDILSLSEEAGGVSIHLRNTRDGLPIDGFTNAGIITGLGNSSGVSFADINNDGVVDIYVSNESKWFELKHEQGTITVQKHDLALHHNVSRGYRSKRAIWLDYNGDGLLDIMAMNLDRDQNRLYWKMHYNQGGGSFSEGIDIGQDEFGLPSLTVQDEGSTYNQYVQTLDFNKDGRADLLVPNRVLSRYSCWDLASNQECIVAIEEASGVLPLLYAYDIWSWKILIAREDGAGFDEHQLPETIRGALTATGLADVNGDGHQDIVASEGYATKAKTLSCQPKGQFGQVHCYQGNNLGVHVYFAKAENQNLLKAVNGQSAVEASVSYTRLGLNANTSEGIYFTDNTPLDDPRLQRAGGSKTVVSQLSLDAGNGLTQSKNFTYANGIFHTQGRGFQGFETITETNTSRGLVTQTQFFTEFPYSGMVKSRQVKLASNDNLVSEFLAQEVKAQWCESNTTKTYSPRVTKSIEYHYDLTSQAVKETKKSTSSYTCFGRVKTKSVTLTDEAVTRIQQTKNDYIDGNVSGSYVLQSKASLSSVSYAADYSHDNSSSSAYSYTKYDDFVGNKARDRRVCGSETSVAHTDINALSCIIDKDVTKTVVLAFDSYGNTESQTTSQTGEDASVASLEHARTVTTQFETEGYFPQSQQNNLWGLSTNASTFAYDAMWGKVTSTSTIQGVHTNTALDLLGRPLRKTTSGIKNTKENKPQSEETVYYAYLGCPVGSSCVDGATHQVWQVQDGRPIHVVYTDSLGREVGTLSMPSINEQVITRTEYDVNGNLVYKSQPHFKGDTQVAYEALSGFDVLGRPAQKETYFGPQQYTVDYTYSGLKTDITVTPKRAITGGVGQFSVSRIYSQKQLLQTTDANGSSTHFTYHANSQPNYIRDAKGSILSASYNGLGHKIQVDDPNMGSWHFKYNVLNELREQKDAQNILTTLHYDALGRMVKRIADGSIATWQYDTTRVGLGFLDNDAQGGYVRSYNYEGLGRVEQETLSIDGHTFTKLYEHDEFGNLSETQYGTDAHIKHVYTPYGRHQGDIQLVNGIEKRLVEFDAFSATGNITQQSFSNGLIQRFNYHTNTSLMESVCTSKTGSCNIGNVQYQSYLYDGFGNLTYRDDIAGGRQEQFYYDQLHRLDKVDISVDTVTVQTDYEYDLVGNLTLKSDYASSYVYGDGQRSLGGNAGPNAIREVLLNSGEKATFTYDNNGNLTSSSDGDLSIKYTPGMKPHKIDRNGNTVQFAYDANNKRIKQVRSSAGKSVYYLSGYEIEVDQHNTKSFKVYVGNHTILSNEAKSPRVIHTHVERLGSIASMTSGEMLGAQHTEEAMTLQRRSYDSFGRAFDAYKNDKLASFLHTRRGFTGHEHLPDVGLIHMNGRGYDPLLGRFLSVDPVIQSPTNTQSVNPYSYIMNNPLAGTDPSGYTSQCEADGKRVCDAEKDEGVDSGGKKCLLTMCRLGRMSLRSGERNDNTSVQAHQLEASQDRQKIYVRSAGVDINISDKYTFGDMADSIGTVMEYAPDVLDKVFGFSEIEEALEDPSATSVIGAVAKLHIAGKLAGKLAGKAIDGVKSVINKAADNLPTTRAALHADLTEKGFKFKGVSRNQGYTTYKGPEGKIVTVKPTGEVIPVRKIWKPDGSGKFPQRQDYNFKPLRDQSHKTDHYVEPIVGPFKGNN</sequence>
<comment type="subcellular location">
    <subcellularLocation>
        <location evidence="1">Secreted</location>
    </subcellularLocation>
</comment>
<dbReference type="OrthoDB" id="9815903at2"/>
<dbReference type="InterPro" id="IPR022385">
    <property type="entry name" value="Rhs_assc_core"/>
</dbReference>
<organism evidence="6 7">
    <name type="scientific">Pseudoalteromonas luteoviolacea</name>
    <dbReference type="NCBI Taxonomy" id="43657"/>
    <lineage>
        <taxon>Bacteria</taxon>
        <taxon>Pseudomonadati</taxon>
        <taxon>Pseudomonadota</taxon>
        <taxon>Gammaproteobacteria</taxon>
        <taxon>Alteromonadales</taxon>
        <taxon>Pseudoalteromonadaceae</taxon>
        <taxon>Pseudoalteromonas</taxon>
    </lineage>
</organism>
<dbReference type="GO" id="GO:0005737">
    <property type="term" value="C:cytoplasm"/>
    <property type="evidence" value="ECO:0007669"/>
    <property type="project" value="InterPro"/>
</dbReference>
<dbReference type="Pfam" id="PF13517">
    <property type="entry name" value="FG-GAP_3"/>
    <property type="match status" value="2"/>
</dbReference>
<dbReference type="RefSeq" id="WP_039608402.1">
    <property type="nucleotide sequence ID" value="NZ_JWIC01000004.1"/>
</dbReference>
<dbReference type="SUPFAM" id="SSF69318">
    <property type="entry name" value="Integrin alpha N-terminal domain"/>
    <property type="match status" value="1"/>
</dbReference>
<dbReference type="SUPFAM" id="SSF49265">
    <property type="entry name" value="Fibronectin type III"/>
    <property type="match status" value="1"/>
</dbReference>
<dbReference type="InterPro" id="IPR036116">
    <property type="entry name" value="FN3_sf"/>
</dbReference>
<name>A0A0C1QT15_9GAMM</name>
<evidence type="ECO:0000256" key="3">
    <source>
        <dbReference type="ARBA" id="ARBA00022729"/>
    </source>
</evidence>
<dbReference type="Pfam" id="PF03534">
    <property type="entry name" value="SpvB"/>
    <property type="match status" value="1"/>
</dbReference>